<evidence type="ECO:0000256" key="1">
    <source>
        <dbReference type="SAM" id="MobiDB-lite"/>
    </source>
</evidence>
<sequence>MGLLQILQRGITVGEVAGIISGAASIVSLTLPLFVALILVWSIRNKQLNASTWSTAANTLQGTLWPTILRSDSARTKPVARRVYVASTILTVAIVLQLAVYIITPLPLVQQTQLRDRPSSVAFTYAPDLTFFGQGTAPRPSQPLTRTCGTLTFTDCTPSDEFFNKLSSGTVGTTIAGPKDVQFRNMFFYQNQSSNNNQEIAVGLTRPMQYLLLNTDYTIVEGLIVDPNNGGIGFRNHTIPVGLQLGATWEEDLLWIQPETVCTANNFSIHFLFGNSHVNDLFPAVNTGTNPNSGTDSFLQDDCAFANRNWSVPSPRWDIYGPDSLWNITGPIPDLAQRSFLGAWWDNYFTAAALNIFENSSSHVGAQYDKDLTNYTLIMNPFAITISNIDGAIFDQAMPYNLYKFFQENLDLFVGNFGDMIPGVAESINFTANFQEYGRRYFGFDDSNEPDPLKPYIRCGNLYGVAIPDDPNQTEFQINMKAMIKTVEFTFNGTSGLSNLVVSSITDKNYTNMEEEPLWGVENVDPLQNLNISDINLLWGLISDNFENDTEIATFRGREFYLPVAYAGGDVSALKDSLAVASVFTAAWNTLYTSAAWIAGVSFGGLPSYSGDIQYSLFQKWRKLSNTTDGAATILNLIWTDLVASAVVGTTTGFENSSDTQGSGVLGQRQVYEHHSVVVYGNILFALPAFLVLCLWAVLLIITVGLLVTRKVTGTILSYYMNQTSLGRAVLNAEHPDPAMTASNSKDWTKEFGNDCLGILPYDQHASKSLHANGQSASDLLVPHHGENGSGSVELTSLSERGSTTPALNRRNFS</sequence>
<keyword evidence="2" id="KW-0812">Transmembrane</keyword>
<evidence type="ECO:0000256" key="2">
    <source>
        <dbReference type="SAM" id="Phobius"/>
    </source>
</evidence>
<gene>
    <name evidence="3" type="ORF">L207DRAFT_561663</name>
</gene>
<feature type="transmembrane region" description="Helical" evidence="2">
    <location>
        <begin position="83"/>
        <end position="103"/>
    </location>
</feature>
<evidence type="ECO:0000313" key="3">
    <source>
        <dbReference type="EMBL" id="PMD46298.1"/>
    </source>
</evidence>
<evidence type="ECO:0000313" key="4">
    <source>
        <dbReference type="Proteomes" id="UP000235786"/>
    </source>
</evidence>
<reference evidence="3 4" key="1">
    <citation type="submission" date="2016-04" db="EMBL/GenBank/DDBJ databases">
        <title>A degradative enzymes factory behind the ericoid mycorrhizal symbiosis.</title>
        <authorList>
            <consortium name="DOE Joint Genome Institute"/>
            <person name="Martino E."/>
            <person name="Morin E."/>
            <person name="Grelet G."/>
            <person name="Kuo A."/>
            <person name="Kohler A."/>
            <person name="Daghino S."/>
            <person name="Barry K."/>
            <person name="Choi C."/>
            <person name="Cichocki N."/>
            <person name="Clum A."/>
            <person name="Copeland A."/>
            <person name="Hainaut M."/>
            <person name="Haridas S."/>
            <person name="Labutti K."/>
            <person name="Lindquist E."/>
            <person name="Lipzen A."/>
            <person name="Khouja H.-R."/>
            <person name="Murat C."/>
            <person name="Ohm R."/>
            <person name="Olson A."/>
            <person name="Spatafora J."/>
            <person name="Veneault-Fourrey C."/>
            <person name="Henrissat B."/>
            <person name="Grigoriev I."/>
            <person name="Martin F."/>
            <person name="Perotto S."/>
        </authorList>
    </citation>
    <scope>NUCLEOTIDE SEQUENCE [LARGE SCALE GENOMIC DNA]</scope>
    <source>
        <strain evidence="3 4">F</strain>
    </source>
</reference>
<dbReference type="AlphaFoldDB" id="A0A2J6S6B4"/>
<protein>
    <submittedName>
        <fullName evidence="3">Uncharacterized protein</fullName>
    </submittedName>
</protein>
<keyword evidence="2" id="KW-1133">Transmembrane helix</keyword>
<accession>A0A2J6S6B4</accession>
<keyword evidence="2" id="KW-0472">Membrane</keyword>
<feature type="transmembrane region" description="Helical" evidence="2">
    <location>
        <begin position="16"/>
        <end position="41"/>
    </location>
</feature>
<dbReference type="Proteomes" id="UP000235786">
    <property type="component" value="Unassembled WGS sequence"/>
</dbReference>
<name>A0A2J6S6B4_HYAVF</name>
<dbReference type="STRING" id="1149755.A0A2J6S6B4"/>
<dbReference type="OrthoDB" id="3034003at2759"/>
<proteinExistence type="predicted"/>
<feature type="region of interest" description="Disordered" evidence="1">
    <location>
        <begin position="790"/>
        <end position="814"/>
    </location>
</feature>
<feature type="transmembrane region" description="Helical" evidence="2">
    <location>
        <begin position="683"/>
        <end position="708"/>
    </location>
</feature>
<keyword evidence="4" id="KW-1185">Reference proteome</keyword>
<organism evidence="3 4">
    <name type="scientific">Hyaloscypha variabilis (strain UAMH 11265 / GT02V1 / F)</name>
    <name type="common">Meliniomyces variabilis</name>
    <dbReference type="NCBI Taxonomy" id="1149755"/>
    <lineage>
        <taxon>Eukaryota</taxon>
        <taxon>Fungi</taxon>
        <taxon>Dikarya</taxon>
        <taxon>Ascomycota</taxon>
        <taxon>Pezizomycotina</taxon>
        <taxon>Leotiomycetes</taxon>
        <taxon>Helotiales</taxon>
        <taxon>Hyaloscyphaceae</taxon>
        <taxon>Hyaloscypha</taxon>
        <taxon>Hyaloscypha variabilis</taxon>
    </lineage>
</organism>
<dbReference type="EMBL" id="KZ613939">
    <property type="protein sequence ID" value="PMD46298.1"/>
    <property type="molecule type" value="Genomic_DNA"/>
</dbReference>